<dbReference type="Proteomes" id="UP000280834">
    <property type="component" value="Unassembled WGS sequence"/>
</dbReference>
<name>A0A0R3Q4J3_9BILA</name>
<gene>
    <name evidence="1" type="ORF">BTMF_LOCUS575</name>
</gene>
<keyword evidence="2" id="KW-1185">Reference proteome</keyword>
<dbReference type="AlphaFoldDB" id="A0A0R3Q4J3"/>
<dbReference type="EMBL" id="UZAG01000327">
    <property type="protein sequence ID" value="VDO08050.1"/>
    <property type="molecule type" value="Genomic_DNA"/>
</dbReference>
<organism evidence="3">
    <name type="scientific">Brugia timori</name>
    <dbReference type="NCBI Taxonomy" id="42155"/>
    <lineage>
        <taxon>Eukaryota</taxon>
        <taxon>Metazoa</taxon>
        <taxon>Ecdysozoa</taxon>
        <taxon>Nematoda</taxon>
        <taxon>Chromadorea</taxon>
        <taxon>Rhabditida</taxon>
        <taxon>Spirurina</taxon>
        <taxon>Spiruromorpha</taxon>
        <taxon>Filarioidea</taxon>
        <taxon>Onchocercidae</taxon>
        <taxon>Brugia</taxon>
    </lineage>
</organism>
<evidence type="ECO:0000313" key="3">
    <source>
        <dbReference type="WBParaSite" id="BTMF_0000122801-mRNA-1"/>
    </source>
</evidence>
<reference evidence="1 2" key="2">
    <citation type="submission" date="2018-11" db="EMBL/GenBank/DDBJ databases">
        <authorList>
            <consortium name="Pathogen Informatics"/>
        </authorList>
    </citation>
    <scope>NUCLEOTIDE SEQUENCE [LARGE SCALE GENOMIC DNA]</scope>
</reference>
<evidence type="ECO:0000313" key="1">
    <source>
        <dbReference type="EMBL" id="VDO08050.1"/>
    </source>
</evidence>
<sequence length="58" mass="6965">MIAWATQFTASESEEEKVAMKIETSTWSRMLKMRKLMRRLFVKQRRTDPTIIWTSINT</sequence>
<reference evidence="3" key="1">
    <citation type="submission" date="2017-02" db="UniProtKB">
        <authorList>
            <consortium name="WormBaseParasite"/>
        </authorList>
    </citation>
    <scope>IDENTIFICATION</scope>
</reference>
<evidence type="ECO:0000313" key="2">
    <source>
        <dbReference type="Proteomes" id="UP000280834"/>
    </source>
</evidence>
<accession>A0A0R3Q4J3</accession>
<proteinExistence type="predicted"/>
<dbReference type="WBParaSite" id="BTMF_0000122801-mRNA-1">
    <property type="protein sequence ID" value="BTMF_0000122801-mRNA-1"/>
    <property type="gene ID" value="BTMF_0000122801"/>
</dbReference>
<protein>
    <submittedName>
        <fullName evidence="1 3">Uncharacterized protein</fullName>
    </submittedName>
</protein>